<accession>A0A5R9HAU3</accession>
<evidence type="ECO:0000313" key="3">
    <source>
        <dbReference type="Proteomes" id="UP000308001"/>
    </source>
</evidence>
<comment type="caution">
    <text evidence="2">The sequence shown here is derived from an EMBL/GenBank/DDBJ whole genome shotgun (WGS) entry which is preliminary data.</text>
</comment>
<dbReference type="RefSeq" id="WP_138139728.1">
    <property type="nucleotide sequence ID" value="NZ_VBUF01000001.1"/>
</dbReference>
<keyword evidence="1" id="KW-1133">Transmembrane helix</keyword>
<feature type="transmembrane region" description="Helical" evidence="1">
    <location>
        <begin position="137"/>
        <end position="156"/>
    </location>
</feature>
<dbReference type="EMBL" id="VBUF01000001">
    <property type="protein sequence ID" value="TLS73248.1"/>
    <property type="molecule type" value="Genomic_DNA"/>
</dbReference>
<keyword evidence="1" id="KW-0812">Transmembrane</keyword>
<dbReference type="Proteomes" id="UP000308001">
    <property type="component" value="Unassembled WGS sequence"/>
</dbReference>
<feature type="transmembrane region" description="Helical" evidence="1">
    <location>
        <begin position="90"/>
        <end position="110"/>
    </location>
</feature>
<feature type="transmembrane region" description="Helical" evidence="1">
    <location>
        <begin position="55"/>
        <end position="78"/>
    </location>
</feature>
<feature type="transmembrane region" description="Helical" evidence="1">
    <location>
        <begin position="12"/>
        <end position="34"/>
    </location>
</feature>
<organism evidence="2 3">
    <name type="scientific">Aliarcobacter thereius</name>
    <dbReference type="NCBI Taxonomy" id="544718"/>
    <lineage>
        <taxon>Bacteria</taxon>
        <taxon>Pseudomonadati</taxon>
        <taxon>Campylobacterota</taxon>
        <taxon>Epsilonproteobacteria</taxon>
        <taxon>Campylobacterales</taxon>
        <taxon>Arcobacteraceae</taxon>
        <taxon>Aliarcobacter</taxon>
    </lineage>
</organism>
<proteinExistence type="predicted"/>
<dbReference type="AlphaFoldDB" id="A0A5R9HAU3"/>
<gene>
    <name evidence="2" type="ORF">FE246_01810</name>
</gene>
<evidence type="ECO:0000256" key="1">
    <source>
        <dbReference type="SAM" id="Phobius"/>
    </source>
</evidence>
<evidence type="ECO:0008006" key="4">
    <source>
        <dbReference type="Google" id="ProtNLM"/>
    </source>
</evidence>
<keyword evidence="1" id="KW-0472">Membrane</keyword>
<name>A0A5R9HAU3_9BACT</name>
<protein>
    <recommendedName>
        <fullName evidence="4">Copper resistance protein D domain-containing protein</fullName>
    </recommendedName>
</protein>
<sequence>MKDFFTNYLSIILFLHLISVVVWIGGMIVIRFSVHYSFLKINDPKIKLGRSLENLRIFFNMVIVSIIIIFITAIIMHLTLDLSYSDLRNIAILKEIILLIMTIIFIIVFIKRSHASKFFENNDLLLAKKELEIISKYLIPINISLGIIEIFLGVILRGF</sequence>
<reference evidence="2 3" key="1">
    <citation type="submission" date="2019-05" db="EMBL/GenBank/DDBJ databases">
        <title>Arcobacter cibarius and Arcobacter thereius providing challenges in identification an antibiotic susceptibility and Quinolone resistance.</title>
        <authorList>
            <person name="Busch A."/>
            <person name="Hanel I."/>
            <person name="Hotzel H."/>
            <person name="Tomaso H."/>
        </authorList>
    </citation>
    <scope>NUCLEOTIDE SEQUENCE [LARGE SCALE GENOMIC DNA]</scope>
    <source>
        <strain evidence="2 3">17CS1191_2</strain>
    </source>
</reference>
<evidence type="ECO:0000313" key="2">
    <source>
        <dbReference type="EMBL" id="TLS73248.1"/>
    </source>
</evidence>